<dbReference type="PIRSF" id="PIRSF017082">
    <property type="entry name" value="YflP"/>
    <property type="match status" value="1"/>
</dbReference>
<accession>A0ABR7RIN1</accession>
<dbReference type="PANTHER" id="PTHR42928">
    <property type="entry name" value="TRICARBOXYLATE-BINDING PROTEIN"/>
    <property type="match status" value="1"/>
</dbReference>
<dbReference type="Proteomes" id="UP000626026">
    <property type="component" value="Unassembled WGS sequence"/>
</dbReference>
<reference evidence="3 4" key="1">
    <citation type="journal article" date="2013" name="Int. J. Syst. Evol. Microbiol.">
        <title>Roseomonas aerophila sp. nov., isolated from air.</title>
        <authorList>
            <person name="Kim S.J."/>
            <person name="Weon H.Y."/>
            <person name="Ahn J.H."/>
            <person name="Hong S.B."/>
            <person name="Seok S.J."/>
            <person name="Whang K.S."/>
            <person name="Kwon S.W."/>
        </authorList>
    </citation>
    <scope>NUCLEOTIDE SEQUENCE [LARGE SCALE GENOMIC DNA]</scope>
    <source>
        <strain evidence="3 4">NBRC 108923</strain>
    </source>
</reference>
<dbReference type="Gene3D" id="3.40.190.150">
    <property type="entry name" value="Bordetella uptake gene, domain 1"/>
    <property type="match status" value="1"/>
</dbReference>
<dbReference type="SUPFAM" id="SSF53850">
    <property type="entry name" value="Periplasmic binding protein-like II"/>
    <property type="match status" value="1"/>
</dbReference>
<comment type="caution">
    <text evidence="3">The sequence shown here is derived from an EMBL/GenBank/DDBJ whole genome shotgun (WGS) entry which is preliminary data.</text>
</comment>
<dbReference type="Pfam" id="PF03401">
    <property type="entry name" value="TctC"/>
    <property type="match status" value="1"/>
</dbReference>
<evidence type="ECO:0000313" key="4">
    <source>
        <dbReference type="Proteomes" id="UP000626026"/>
    </source>
</evidence>
<protein>
    <submittedName>
        <fullName evidence="3">Tripartite tricarboxylate transporter substrate binding protein</fullName>
    </submittedName>
</protein>
<dbReference type="InterPro" id="IPR042100">
    <property type="entry name" value="Bug_dom1"/>
</dbReference>
<proteinExistence type="inferred from homology"/>
<dbReference type="InterPro" id="IPR005064">
    <property type="entry name" value="BUG"/>
</dbReference>
<dbReference type="EMBL" id="JACTVA010000005">
    <property type="protein sequence ID" value="MBC9206173.1"/>
    <property type="molecule type" value="Genomic_DNA"/>
</dbReference>
<evidence type="ECO:0000256" key="2">
    <source>
        <dbReference type="SAM" id="MobiDB-lite"/>
    </source>
</evidence>
<comment type="similarity">
    <text evidence="1">Belongs to the UPF0065 (bug) family.</text>
</comment>
<evidence type="ECO:0000256" key="1">
    <source>
        <dbReference type="ARBA" id="ARBA00006987"/>
    </source>
</evidence>
<dbReference type="Gene3D" id="3.40.190.10">
    <property type="entry name" value="Periplasmic binding protein-like II"/>
    <property type="match status" value="1"/>
</dbReference>
<dbReference type="CDD" id="cd07012">
    <property type="entry name" value="PBP2_Bug_TTT"/>
    <property type="match status" value="1"/>
</dbReference>
<feature type="region of interest" description="Disordered" evidence="2">
    <location>
        <begin position="1"/>
        <end position="31"/>
    </location>
</feature>
<keyword evidence="4" id="KW-1185">Reference proteome</keyword>
<organism evidence="3 4">
    <name type="scientific">Teichococcus aerophilus</name>
    <dbReference type="NCBI Taxonomy" id="1224513"/>
    <lineage>
        <taxon>Bacteria</taxon>
        <taxon>Pseudomonadati</taxon>
        <taxon>Pseudomonadota</taxon>
        <taxon>Alphaproteobacteria</taxon>
        <taxon>Acetobacterales</taxon>
        <taxon>Roseomonadaceae</taxon>
        <taxon>Roseomonas</taxon>
    </lineage>
</organism>
<dbReference type="RefSeq" id="WP_187783350.1">
    <property type="nucleotide sequence ID" value="NZ_JACTVA010000005.1"/>
</dbReference>
<gene>
    <name evidence="3" type="ORF">IBL26_04940</name>
</gene>
<evidence type="ECO:0000313" key="3">
    <source>
        <dbReference type="EMBL" id="MBC9206173.1"/>
    </source>
</evidence>
<name>A0ABR7RIN1_9PROT</name>
<dbReference type="PANTHER" id="PTHR42928:SF5">
    <property type="entry name" value="BLR1237 PROTEIN"/>
    <property type="match status" value="1"/>
</dbReference>
<sequence>MDDESNQASSWNLMCGHPGMHPASRKTPKHRGQLMRPAFSLCRRSLLAAIPSLALPGIARAQGGWPARTIRFVNPGPAGGSGDVVARIVMERVGALLGQTIIIDNRPGAGTNIGMAQVAQSAPDGYTMGLASIAANAVNQWIYKTLPFDPERDFAAVSLMVLMPNIMVVPSSLPAGNVAEFIAYAKQRRSIDYGSVGAGSSQHLAGVQFALSTGLDMQHVPYTNSGQLNSDLIEGRTTVLFQSVSAVAEMVRAGRMKALAVTGTQRLSAFPDVPTLVEAGVDITSTGWFGVVTPANVPAPILDAMHKATVTAIADPGVQKKLTELGAIPRSSESRDSFAAFMQTETLKYRDIIKASGATAN</sequence>
<feature type="compositionally biased region" description="Polar residues" evidence="2">
    <location>
        <begin position="1"/>
        <end position="12"/>
    </location>
</feature>